<feature type="binding site" evidence="1">
    <location>
        <position position="17"/>
    </location>
    <ligand>
        <name>thiamine</name>
        <dbReference type="ChEBI" id="CHEBI:18385"/>
    </ligand>
</feature>
<dbReference type="InterPro" id="IPR029756">
    <property type="entry name" value="MTH1187/YkoF-like"/>
</dbReference>
<protein>
    <submittedName>
        <fullName evidence="3">HMP/thiamine-binding protein ykoF</fullName>
    </submittedName>
</protein>
<evidence type="ECO:0000313" key="3">
    <source>
        <dbReference type="EMBL" id="STO08059.1"/>
    </source>
</evidence>
<feature type="domain" description="Thiamin/hydroxymethyl pyrimidine-binding YkoF putative" evidence="2">
    <location>
        <begin position="113"/>
        <end position="190"/>
    </location>
</feature>
<feature type="domain" description="Thiamin/hydroxymethyl pyrimidine-binding YkoF putative" evidence="2">
    <location>
        <begin position="10"/>
        <end position="89"/>
    </location>
</feature>
<feature type="binding site" evidence="1">
    <location>
        <position position="49"/>
    </location>
    <ligand>
        <name>thiamine</name>
        <dbReference type="ChEBI" id="CHEBI:18385"/>
    </ligand>
</feature>
<proteinExistence type="predicted"/>
<organism evidence="3 4">
    <name type="scientific">Exiguobacterium aurantiacum</name>
    <dbReference type="NCBI Taxonomy" id="33987"/>
    <lineage>
        <taxon>Bacteria</taxon>
        <taxon>Bacillati</taxon>
        <taxon>Bacillota</taxon>
        <taxon>Bacilli</taxon>
        <taxon>Bacillales</taxon>
        <taxon>Bacillales Family XII. Incertae Sedis</taxon>
        <taxon>Exiguobacterium</taxon>
    </lineage>
</organism>
<dbReference type="SUPFAM" id="SSF89957">
    <property type="entry name" value="MTH1187/YkoF-like"/>
    <property type="match status" value="1"/>
</dbReference>
<dbReference type="Proteomes" id="UP000254060">
    <property type="component" value="Unassembled WGS sequence"/>
</dbReference>
<sequence>MNEQCGTSPIVGFRFTLSPMTSDFVSVIKGALKETDLQNVWRHTDDVSTVIRGRSEHVFDVAKSVLSHATKTGTHVSMSGTFSVGCPGDTMGDNLLEVTSEPVNGPVGAQYVSSQFALYPLGDEQYMDIIYEEIDFAKERGVFNDSMHYASGIHGDIEPVFSFYEATFDRVRAKTSHVVMTVTFSVNSPSHEGRNDA</sequence>
<dbReference type="EMBL" id="UGGP01000001">
    <property type="protein sequence ID" value="STO08059.1"/>
    <property type="molecule type" value="Genomic_DNA"/>
</dbReference>
<evidence type="ECO:0000259" key="2">
    <source>
        <dbReference type="Pfam" id="PF07615"/>
    </source>
</evidence>
<dbReference type="Pfam" id="PF07615">
    <property type="entry name" value="Ykof"/>
    <property type="match status" value="2"/>
</dbReference>
<dbReference type="RefSeq" id="WP_029334926.1">
    <property type="nucleotide sequence ID" value="NZ_UGGP01000001.1"/>
</dbReference>
<dbReference type="Gene3D" id="3.30.70.930">
    <property type="match status" value="2"/>
</dbReference>
<dbReference type="AlphaFoldDB" id="A0A377FTB2"/>
<name>A0A377FTB2_9BACL</name>
<reference evidence="3 4" key="1">
    <citation type="submission" date="2018-06" db="EMBL/GenBank/DDBJ databases">
        <authorList>
            <consortium name="Pathogen Informatics"/>
            <person name="Doyle S."/>
        </authorList>
    </citation>
    <scope>NUCLEOTIDE SEQUENCE [LARGE SCALE GENOMIC DNA]</scope>
    <source>
        <strain evidence="3 4">NCTC13163</strain>
    </source>
</reference>
<dbReference type="InterPro" id="IPR011522">
    <property type="entry name" value="Thiamin/HMP-bd_put_YkoF"/>
</dbReference>
<dbReference type="OrthoDB" id="7767286at2"/>
<evidence type="ECO:0000256" key="1">
    <source>
        <dbReference type="PIRSR" id="PIRSR021331-1"/>
    </source>
</evidence>
<dbReference type="InterPro" id="IPR015835">
    <property type="entry name" value="HMP/thiamine-bd"/>
</dbReference>
<accession>A0A377FTB2</accession>
<dbReference type="PIRSF" id="PIRSF021331">
    <property type="entry name" value="YkoF"/>
    <property type="match status" value="1"/>
</dbReference>
<dbReference type="STRING" id="1397694.GCA_000702585_01925"/>
<gene>
    <name evidence="3" type="primary">ykoF</name>
    <name evidence="3" type="ORF">NCTC13163_01424</name>
</gene>
<dbReference type="GO" id="GO:0030975">
    <property type="term" value="F:thiamine binding"/>
    <property type="evidence" value="ECO:0007669"/>
    <property type="project" value="InterPro"/>
</dbReference>
<evidence type="ECO:0000313" key="4">
    <source>
        <dbReference type="Proteomes" id="UP000254060"/>
    </source>
</evidence>